<evidence type="ECO:0000313" key="4">
    <source>
        <dbReference type="Proteomes" id="UP001201980"/>
    </source>
</evidence>
<sequence>MLALSMLALTLAAFALAAPVADVGAHDLTKKRDLQKKKYTGAGGVSIIDYGDEEATPEKKRYNGAGSIGILNDEGKEEETV</sequence>
<feature type="region of interest" description="Disordered" evidence="1">
    <location>
        <begin position="61"/>
        <end position="81"/>
    </location>
</feature>
<evidence type="ECO:0000256" key="2">
    <source>
        <dbReference type="SAM" id="SignalP"/>
    </source>
</evidence>
<dbReference type="Proteomes" id="UP001201980">
    <property type="component" value="Unassembled WGS sequence"/>
</dbReference>
<feature type="chain" id="PRO_5041920157" evidence="2">
    <location>
        <begin position="18"/>
        <end position="81"/>
    </location>
</feature>
<name>A0AAD5RIB8_9PEZI</name>
<protein>
    <submittedName>
        <fullName evidence="3">Uncharacterized protein</fullName>
    </submittedName>
</protein>
<keyword evidence="4" id="KW-1185">Reference proteome</keyword>
<evidence type="ECO:0000313" key="3">
    <source>
        <dbReference type="EMBL" id="KAJ2894417.1"/>
    </source>
</evidence>
<dbReference type="EMBL" id="JAKWBI020000497">
    <property type="protein sequence ID" value="KAJ2894417.1"/>
    <property type="molecule type" value="Genomic_DNA"/>
</dbReference>
<dbReference type="AlphaFoldDB" id="A0AAD5RIB8"/>
<gene>
    <name evidence="3" type="ORF">MKZ38_007557</name>
</gene>
<comment type="caution">
    <text evidence="3">The sequence shown here is derived from an EMBL/GenBank/DDBJ whole genome shotgun (WGS) entry which is preliminary data.</text>
</comment>
<feature type="signal peptide" evidence="2">
    <location>
        <begin position="1"/>
        <end position="17"/>
    </location>
</feature>
<evidence type="ECO:0000256" key="1">
    <source>
        <dbReference type="SAM" id="MobiDB-lite"/>
    </source>
</evidence>
<keyword evidence="2" id="KW-0732">Signal</keyword>
<organism evidence="3 4">
    <name type="scientific">Zalerion maritima</name>
    <dbReference type="NCBI Taxonomy" id="339359"/>
    <lineage>
        <taxon>Eukaryota</taxon>
        <taxon>Fungi</taxon>
        <taxon>Dikarya</taxon>
        <taxon>Ascomycota</taxon>
        <taxon>Pezizomycotina</taxon>
        <taxon>Sordariomycetes</taxon>
        <taxon>Lulworthiomycetidae</taxon>
        <taxon>Lulworthiales</taxon>
        <taxon>Lulworthiaceae</taxon>
        <taxon>Zalerion</taxon>
    </lineage>
</organism>
<accession>A0AAD5RIB8</accession>
<proteinExistence type="predicted"/>
<reference evidence="3" key="1">
    <citation type="submission" date="2022-07" db="EMBL/GenBank/DDBJ databases">
        <title>Draft genome sequence of Zalerion maritima ATCC 34329, a (micro)plastics degrading marine fungus.</title>
        <authorList>
            <person name="Paco A."/>
            <person name="Goncalves M.F.M."/>
            <person name="Rocha-Santos T.A.P."/>
            <person name="Alves A."/>
        </authorList>
    </citation>
    <scope>NUCLEOTIDE SEQUENCE</scope>
    <source>
        <strain evidence="3">ATCC 34329</strain>
    </source>
</reference>